<evidence type="ECO:0000256" key="4">
    <source>
        <dbReference type="ARBA" id="ARBA00023002"/>
    </source>
</evidence>
<dbReference type="SUPFAM" id="SSF51905">
    <property type="entry name" value="FAD/NAD(P)-binding domain"/>
    <property type="match status" value="1"/>
</dbReference>
<evidence type="ECO:0000313" key="8">
    <source>
        <dbReference type="Proteomes" id="UP000198937"/>
    </source>
</evidence>
<evidence type="ECO:0000256" key="5">
    <source>
        <dbReference type="ARBA" id="ARBA00037941"/>
    </source>
</evidence>
<dbReference type="STRING" id="683228.GA0070617_2249"/>
<proteinExistence type="inferred from homology"/>
<comment type="similarity">
    <text evidence="5">Belongs to the L2HGDH family.</text>
</comment>
<evidence type="ECO:0000256" key="1">
    <source>
        <dbReference type="ARBA" id="ARBA00001974"/>
    </source>
</evidence>
<dbReference type="RefSeq" id="WP_091436169.1">
    <property type="nucleotide sequence ID" value="NZ_BMMJ01000004.1"/>
</dbReference>
<accession>A0A1C6UGE0</accession>
<dbReference type="Gene3D" id="3.50.50.60">
    <property type="entry name" value="FAD/NAD(P)-binding domain"/>
    <property type="match status" value="1"/>
</dbReference>
<gene>
    <name evidence="7" type="ORF">GA0070617_2249</name>
</gene>
<keyword evidence="2" id="KW-0285">Flavoprotein</keyword>
<dbReference type="PANTHER" id="PTHR43104">
    <property type="entry name" value="L-2-HYDROXYGLUTARATE DEHYDROGENASE, MITOCHONDRIAL"/>
    <property type="match status" value="1"/>
</dbReference>
<dbReference type="Proteomes" id="UP000198937">
    <property type="component" value="Unassembled WGS sequence"/>
</dbReference>
<evidence type="ECO:0000256" key="3">
    <source>
        <dbReference type="ARBA" id="ARBA00022827"/>
    </source>
</evidence>
<organism evidence="7 8">
    <name type="scientific">Micromonospora yangpuensis</name>
    <dbReference type="NCBI Taxonomy" id="683228"/>
    <lineage>
        <taxon>Bacteria</taxon>
        <taxon>Bacillati</taxon>
        <taxon>Actinomycetota</taxon>
        <taxon>Actinomycetes</taxon>
        <taxon>Micromonosporales</taxon>
        <taxon>Micromonosporaceae</taxon>
        <taxon>Micromonospora</taxon>
    </lineage>
</organism>
<keyword evidence="3" id="KW-0274">FAD</keyword>
<dbReference type="OrthoDB" id="9801699at2"/>
<keyword evidence="8" id="KW-1185">Reference proteome</keyword>
<evidence type="ECO:0000313" key="7">
    <source>
        <dbReference type="EMBL" id="SCL53042.1"/>
    </source>
</evidence>
<dbReference type="AlphaFoldDB" id="A0A1C6UGE0"/>
<dbReference type="InterPro" id="IPR006076">
    <property type="entry name" value="FAD-dep_OxRdtase"/>
</dbReference>
<evidence type="ECO:0000256" key="2">
    <source>
        <dbReference type="ARBA" id="ARBA00022630"/>
    </source>
</evidence>
<protein>
    <submittedName>
        <fullName evidence="7">L-2-hydroxyglutarate oxidase</fullName>
    </submittedName>
</protein>
<dbReference type="GO" id="GO:0047545">
    <property type="term" value="F:(S)-2-hydroxyglutarate dehydrogenase activity"/>
    <property type="evidence" value="ECO:0007669"/>
    <property type="project" value="TreeGrafter"/>
</dbReference>
<comment type="cofactor">
    <cofactor evidence="1">
        <name>FAD</name>
        <dbReference type="ChEBI" id="CHEBI:57692"/>
    </cofactor>
</comment>
<dbReference type="Gene3D" id="3.30.9.10">
    <property type="entry name" value="D-Amino Acid Oxidase, subunit A, domain 2"/>
    <property type="match status" value="1"/>
</dbReference>
<dbReference type="EMBL" id="FMIA01000002">
    <property type="protein sequence ID" value="SCL53042.1"/>
    <property type="molecule type" value="Genomic_DNA"/>
</dbReference>
<feature type="domain" description="FAD dependent oxidoreductase" evidence="6">
    <location>
        <begin position="4"/>
        <end position="390"/>
    </location>
</feature>
<name>A0A1C6UGE0_9ACTN</name>
<dbReference type="InterPro" id="IPR036188">
    <property type="entry name" value="FAD/NAD-bd_sf"/>
</dbReference>
<evidence type="ECO:0000259" key="6">
    <source>
        <dbReference type="Pfam" id="PF01266"/>
    </source>
</evidence>
<dbReference type="PANTHER" id="PTHR43104:SF2">
    <property type="entry name" value="L-2-HYDROXYGLUTARATE DEHYDROGENASE, MITOCHONDRIAL"/>
    <property type="match status" value="1"/>
</dbReference>
<dbReference type="Pfam" id="PF01266">
    <property type="entry name" value="DAO"/>
    <property type="match status" value="1"/>
</dbReference>
<keyword evidence="4" id="KW-0560">Oxidoreductase</keyword>
<dbReference type="NCBIfam" id="NF008726">
    <property type="entry name" value="PRK11728.1"/>
    <property type="match status" value="1"/>
</dbReference>
<dbReference type="GO" id="GO:0005737">
    <property type="term" value="C:cytoplasm"/>
    <property type="evidence" value="ECO:0007669"/>
    <property type="project" value="TreeGrafter"/>
</dbReference>
<sequence length="398" mass="42556">MTRYVVVGGGIVGLAVAHRLLTDRPGDQVTVLEKEPGWAAHQTGHNSGVIHAGVYYPPGSLKATLCRAGSASMVEFCAAHDLSYDICGKLIVATAEAELPRLHALHQRALANGLPVRLIDAAEAREYEPHVAAVAALHVTSTGIVDFGAVCRKLAELLAAGGADLRTGTEVTGVVDRGDRVVVQTTRGEVPADVLINCAGLHADRISRLAGVPTPVRIVPFRGEYYELTPGRRELVRGLIYPVPDPQFPFLGVHLTKMIDGSVHAGPNAVLATSREGYSWGRISPRDVLDEVSYRGLWALGRKHYRYGLTEVARSLSRRRFAASLARLVPELTGADIVRAGAGVRAQAIRPDGTLVDDFLIVETGRQVHVLNAPSPAATSSLEIARHIVSRLPVAPAR</sequence>
<reference evidence="7 8" key="1">
    <citation type="submission" date="2016-06" db="EMBL/GenBank/DDBJ databases">
        <authorList>
            <person name="Kjaerup R.B."/>
            <person name="Dalgaard T.S."/>
            <person name="Juul-Madsen H.R."/>
        </authorList>
    </citation>
    <scope>NUCLEOTIDE SEQUENCE [LARGE SCALE GENOMIC DNA]</scope>
    <source>
        <strain evidence="7 8">DSM 45577</strain>
    </source>
</reference>